<keyword evidence="7" id="KW-1185">Reference proteome</keyword>
<name>A0A8J5XW85_9ROSI</name>
<feature type="transmembrane region" description="Helical" evidence="5">
    <location>
        <begin position="65"/>
        <end position="84"/>
    </location>
</feature>
<evidence type="ECO:0000313" key="6">
    <source>
        <dbReference type="EMBL" id="KAG8477551.1"/>
    </source>
</evidence>
<comment type="caution">
    <text evidence="6">The sequence shown here is derived from an EMBL/GenBank/DDBJ whole genome shotgun (WGS) entry which is preliminary data.</text>
</comment>
<evidence type="ECO:0000313" key="7">
    <source>
        <dbReference type="Proteomes" id="UP000701853"/>
    </source>
</evidence>
<dbReference type="Proteomes" id="UP000701853">
    <property type="component" value="Chromosome 11"/>
</dbReference>
<organism evidence="6 7">
    <name type="scientific">Gossypium anomalum</name>
    <dbReference type="NCBI Taxonomy" id="47600"/>
    <lineage>
        <taxon>Eukaryota</taxon>
        <taxon>Viridiplantae</taxon>
        <taxon>Streptophyta</taxon>
        <taxon>Embryophyta</taxon>
        <taxon>Tracheophyta</taxon>
        <taxon>Spermatophyta</taxon>
        <taxon>Magnoliopsida</taxon>
        <taxon>eudicotyledons</taxon>
        <taxon>Gunneridae</taxon>
        <taxon>Pentapetalae</taxon>
        <taxon>rosids</taxon>
        <taxon>malvids</taxon>
        <taxon>Malvales</taxon>
        <taxon>Malvaceae</taxon>
        <taxon>Malvoideae</taxon>
        <taxon>Gossypium</taxon>
    </lineage>
</organism>
<dbReference type="InterPro" id="IPR010291">
    <property type="entry name" value="Ion_channel_UNC-93"/>
</dbReference>
<dbReference type="AlphaFoldDB" id="A0A8J5XW85"/>
<dbReference type="Pfam" id="PF05978">
    <property type="entry name" value="UNC-93"/>
    <property type="match status" value="1"/>
</dbReference>
<evidence type="ECO:0000256" key="2">
    <source>
        <dbReference type="ARBA" id="ARBA00022692"/>
    </source>
</evidence>
<gene>
    <name evidence="6" type="ORF">CXB51_030946</name>
</gene>
<evidence type="ECO:0000256" key="5">
    <source>
        <dbReference type="SAM" id="Phobius"/>
    </source>
</evidence>
<evidence type="ECO:0008006" key="8">
    <source>
        <dbReference type="Google" id="ProtNLM"/>
    </source>
</evidence>
<dbReference type="PANTHER" id="PTHR23294">
    <property type="entry name" value="ET TRANSLATION PRODUCT-RELATED"/>
    <property type="match status" value="1"/>
</dbReference>
<dbReference type="InterPro" id="IPR051617">
    <property type="entry name" value="UNC-93-like_regulator"/>
</dbReference>
<evidence type="ECO:0000256" key="1">
    <source>
        <dbReference type="ARBA" id="ARBA00004141"/>
    </source>
</evidence>
<dbReference type="PANTHER" id="PTHR23294:SF53">
    <property type="entry name" value="MAJOR FACILITATOR SUPERFAMILY PROTEIN"/>
    <property type="match status" value="1"/>
</dbReference>
<keyword evidence="2 5" id="KW-0812">Transmembrane</keyword>
<proteinExistence type="predicted"/>
<feature type="transmembrane region" description="Helical" evidence="5">
    <location>
        <begin position="114"/>
        <end position="133"/>
    </location>
</feature>
<protein>
    <recommendedName>
        <fullName evidence="8">UNC93-like protein 1</fullName>
    </recommendedName>
</protein>
<feature type="transmembrane region" description="Helical" evidence="5">
    <location>
        <begin position="25"/>
        <end position="45"/>
    </location>
</feature>
<reference evidence="6 7" key="1">
    <citation type="journal article" date="2021" name="bioRxiv">
        <title>The Gossypium anomalum genome as a resource for cotton improvement and evolutionary analysis of hybrid incompatibility.</title>
        <authorList>
            <person name="Grover C.E."/>
            <person name="Yuan D."/>
            <person name="Arick M.A."/>
            <person name="Miller E.R."/>
            <person name="Hu G."/>
            <person name="Peterson D.G."/>
            <person name="Wendel J.F."/>
            <person name="Udall J.A."/>
        </authorList>
    </citation>
    <scope>NUCLEOTIDE SEQUENCE [LARGE SCALE GENOMIC DNA]</scope>
    <source>
        <strain evidence="6">JFW-Udall</strain>
        <tissue evidence="6">Leaf</tissue>
    </source>
</reference>
<sequence>MRFQGEEEATAKVPVTSPFRYNSPLVQVSLIGLVCFCCPGMFNALTGMGAGGQVNPDASNNANTALYTTFSIFGVLGGGVYNIFGPKITLAMGCSTYVLYAGSFLYYNHQQDQTFAIFAGALLGIGASFLWAGQGAIMTSYPTATHDGTHCTNIKYSKVTTEAIEILKLFRNWKLLLIIPAAWASNFFYSYQFDNTSVSRAEEQEACWGRNCCCARDGNLGGWPCHQLIYSFNKPPSGWTSRDPEAISLDRSYCTLAMDMLVSTRECRVQERQLPGKQLRIRMVKLAEDDDTASGLPPPASMKDGYKELENLYYYGKGWLSTWQSLPLKFYSLSTSCSHIPEIKAP</sequence>
<keyword evidence="4 5" id="KW-0472">Membrane</keyword>
<comment type="subcellular location">
    <subcellularLocation>
        <location evidence="1">Membrane</location>
        <topology evidence="1">Multi-pass membrane protein</topology>
    </subcellularLocation>
</comment>
<dbReference type="OrthoDB" id="1727704at2759"/>
<evidence type="ECO:0000256" key="3">
    <source>
        <dbReference type="ARBA" id="ARBA00022989"/>
    </source>
</evidence>
<dbReference type="EMBL" id="JAHUZN010000011">
    <property type="protein sequence ID" value="KAG8477551.1"/>
    <property type="molecule type" value="Genomic_DNA"/>
</dbReference>
<dbReference type="GO" id="GO:0016020">
    <property type="term" value="C:membrane"/>
    <property type="evidence" value="ECO:0007669"/>
    <property type="project" value="UniProtKB-SubCell"/>
</dbReference>
<keyword evidence="3 5" id="KW-1133">Transmembrane helix</keyword>
<accession>A0A8J5XW85</accession>
<evidence type="ECO:0000256" key="4">
    <source>
        <dbReference type="ARBA" id="ARBA00023136"/>
    </source>
</evidence>